<dbReference type="EMBL" id="JAFLRJ010000446">
    <property type="protein sequence ID" value="MBO0516757.1"/>
    <property type="molecule type" value="Genomic_DNA"/>
</dbReference>
<evidence type="ECO:0000259" key="1">
    <source>
        <dbReference type="Pfam" id="PF01425"/>
    </source>
</evidence>
<dbReference type="SUPFAM" id="SSF75304">
    <property type="entry name" value="Amidase signature (AS) enzymes"/>
    <property type="match status" value="1"/>
</dbReference>
<reference evidence="2" key="1">
    <citation type="submission" date="2021-03" db="EMBL/GenBank/DDBJ databases">
        <title>Streptomyces poriferae sp. nov., a novel marine sponge-derived Actinobacteria species with anti-MRSA activity.</title>
        <authorList>
            <person name="Sandoval-Powers M."/>
            <person name="Kralova S."/>
            <person name="Nguyen G.-S."/>
            <person name="Fawwal D."/>
            <person name="Degnes K."/>
            <person name="Klinkenberg G."/>
            <person name="Sletta H."/>
            <person name="Wentzel A."/>
            <person name="Liles M.R."/>
        </authorList>
    </citation>
    <scope>NUCLEOTIDE SEQUENCE</scope>
    <source>
        <strain evidence="2">DSM 41794</strain>
    </source>
</reference>
<comment type="caution">
    <text evidence="2">The sequence shown here is derived from an EMBL/GenBank/DDBJ whole genome shotgun (WGS) entry which is preliminary data.</text>
</comment>
<feature type="non-terminal residue" evidence="2">
    <location>
        <position position="1"/>
    </location>
</feature>
<dbReference type="Pfam" id="PF01425">
    <property type="entry name" value="Amidase"/>
    <property type="match status" value="1"/>
</dbReference>
<dbReference type="AlphaFoldDB" id="A0A939FDS5"/>
<dbReference type="InterPro" id="IPR036928">
    <property type="entry name" value="AS_sf"/>
</dbReference>
<dbReference type="PANTHER" id="PTHR11895:SF67">
    <property type="entry name" value="AMIDASE DOMAIN-CONTAINING PROTEIN"/>
    <property type="match status" value="1"/>
</dbReference>
<accession>A0A939FDS5</accession>
<feature type="domain" description="Amidase" evidence="1">
    <location>
        <begin position="1"/>
        <end position="259"/>
    </location>
</feature>
<organism evidence="2 3">
    <name type="scientific">Streptomyces beijiangensis</name>
    <dbReference type="NCBI Taxonomy" id="163361"/>
    <lineage>
        <taxon>Bacteria</taxon>
        <taxon>Bacillati</taxon>
        <taxon>Actinomycetota</taxon>
        <taxon>Actinomycetes</taxon>
        <taxon>Kitasatosporales</taxon>
        <taxon>Streptomycetaceae</taxon>
        <taxon>Streptomyces</taxon>
    </lineage>
</organism>
<evidence type="ECO:0000313" key="2">
    <source>
        <dbReference type="EMBL" id="MBO0516757.1"/>
    </source>
</evidence>
<dbReference type="InterPro" id="IPR023631">
    <property type="entry name" value="Amidase_dom"/>
</dbReference>
<keyword evidence="3" id="KW-1185">Reference proteome</keyword>
<dbReference type="RefSeq" id="WP_206968633.1">
    <property type="nucleotide sequence ID" value="NZ_JAFLRJ010000446.1"/>
</dbReference>
<dbReference type="InterPro" id="IPR000120">
    <property type="entry name" value="Amidase"/>
</dbReference>
<sequence>AAGLFPLSVGTQTVGSMIRPGAYCGVVAFKPTYGRIPIDGVIANAPSFDTLGLYAPTVADLLPAASVVCDDWTPSDAGDLPVLGIPTGPYLDRAEPEALKSFTAHAEELERAGFTVRRIPVMQDFDRTVSQLFTMNRYELARTHAAWFAEYGKLYRRETRQAIREGHAITHADYVEAQGARESFRTRMAAAMEPIDLWITPAATGPAPKGLTTTGSSVMCLPWSNIGLPSLTVPAGRAANGLPLGLQCVAPAGQDEQLLDWAAWIEAALV</sequence>
<dbReference type="Gene3D" id="3.90.1300.10">
    <property type="entry name" value="Amidase signature (AS) domain"/>
    <property type="match status" value="1"/>
</dbReference>
<proteinExistence type="predicted"/>
<dbReference type="Proteomes" id="UP000664167">
    <property type="component" value="Unassembled WGS sequence"/>
</dbReference>
<dbReference type="PANTHER" id="PTHR11895">
    <property type="entry name" value="TRANSAMIDASE"/>
    <property type="match status" value="1"/>
</dbReference>
<dbReference type="GO" id="GO:0003824">
    <property type="term" value="F:catalytic activity"/>
    <property type="evidence" value="ECO:0007669"/>
    <property type="project" value="InterPro"/>
</dbReference>
<gene>
    <name evidence="2" type="ORF">J0695_34055</name>
</gene>
<name>A0A939FDS5_9ACTN</name>
<evidence type="ECO:0000313" key="3">
    <source>
        <dbReference type="Proteomes" id="UP000664167"/>
    </source>
</evidence>
<protein>
    <submittedName>
        <fullName evidence="2">Amidase</fullName>
    </submittedName>
</protein>